<name>A0A100I771_ASPNG</name>
<protein>
    <submittedName>
        <fullName evidence="4">X-Pro dipeptidyl-peptidase protein</fullName>
    </submittedName>
</protein>
<dbReference type="OrthoDB" id="5419927at2759"/>
<accession>A0A100I771</accession>
<feature type="domain" description="Nephrocystin 3-like N-terminal" evidence="3">
    <location>
        <begin position="417"/>
        <end position="588"/>
    </location>
</feature>
<dbReference type="Pfam" id="PF24809">
    <property type="entry name" value="DUF7708"/>
    <property type="match status" value="1"/>
</dbReference>
<dbReference type="VEuPathDB" id="FungiDB:M747DRAFT_281367"/>
<dbReference type="AlphaFoldDB" id="A0A100I771"/>
<reference evidence="5" key="1">
    <citation type="journal article" date="2016" name="Genome Announc.">
        <title>Draft genome sequence of Aspergillus niger strain An76.</title>
        <authorList>
            <person name="Gong W."/>
            <person name="Cheng Z."/>
            <person name="Zhang H."/>
            <person name="Liu L."/>
            <person name="Gao P."/>
            <person name="Wang L."/>
        </authorList>
    </citation>
    <scope>NUCLEOTIDE SEQUENCE [LARGE SCALE GENOMIC DNA]</scope>
    <source>
        <strain evidence="5">An76</strain>
    </source>
</reference>
<dbReference type="Proteomes" id="UP000068243">
    <property type="component" value="Unassembled WGS sequence"/>
</dbReference>
<comment type="caution">
    <text evidence="4">The sequence shown here is derived from an EMBL/GenBank/DDBJ whole genome shotgun (WGS) entry which is preliminary data.</text>
</comment>
<proteinExistence type="predicted"/>
<dbReference type="VEuPathDB" id="FungiDB:ATCC64974_21190"/>
<keyword evidence="1" id="KW-0677">Repeat</keyword>
<dbReference type="PANTHER" id="PTHR40619:SF3">
    <property type="entry name" value="FUNGAL STAND N-TERMINAL GOODBYE DOMAIN-CONTAINING PROTEIN"/>
    <property type="match status" value="1"/>
</dbReference>
<gene>
    <name evidence="4" type="ORF">ABL_01083</name>
</gene>
<dbReference type="OMA" id="WIRTPTS"/>
<dbReference type="VEuPathDB" id="FungiDB:ASPNIDRAFT2_36329"/>
<dbReference type="VEuPathDB" id="FungiDB:An01g02260"/>
<dbReference type="PANTHER" id="PTHR40619">
    <property type="entry name" value="FUNGAL STAND N-TERMINAL GOODBYE DOMAIN-CONTAINING PROTEIN"/>
    <property type="match status" value="1"/>
</dbReference>
<dbReference type="EMBL" id="BCMY01000001">
    <property type="protein sequence ID" value="GAQ35171.1"/>
    <property type="molecule type" value="Genomic_DNA"/>
</dbReference>
<evidence type="ECO:0000313" key="5">
    <source>
        <dbReference type="Proteomes" id="UP000068243"/>
    </source>
</evidence>
<dbReference type="Pfam" id="PF24883">
    <property type="entry name" value="NPHP3_N"/>
    <property type="match status" value="1"/>
</dbReference>
<evidence type="ECO:0000313" key="4">
    <source>
        <dbReference type="EMBL" id="GAQ35171.1"/>
    </source>
</evidence>
<feature type="domain" description="DUF7708" evidence="2">
    <location>
        <begin position="135"/>
        <end position="259"/>
    </location>
</feature>
<evidence type="ECO:0000256" key="1">
    <source>
        <dbReference type="ARBA" id="ARBA00022737"/>
    </source>
</evidence>
<evidence type="ECO:0000259" key="2">
    <source>
        <dbReference type="Pfam" id="PF24809"/>
    </source>
</evidence>
<sequence>MRIVGRYAQHEELGSMLDPAVRFDTATQMSISASPEGDTHIATKVKLPPPSVYEEEQKFLQAMRDYENNSKNKYKTGIRVDQVHTLEELWNSVDQVAAKYKNSEGEKGVWDRIRNAFRKLGDHENAINGWLGLLPSESNYLSVVCGGLKFILHAVARAKEVRNAVISGLRDIPLLLSGAQRVLAIYKTSEPLRACSDALYLAVLTALGHMLANIQKGTLKKAWEASTRLSSFELDLTQSLEDVQKCRDQFNEEANICSMQMASQIEQLSQGIDKTTTGIRERLEGFMELISSEIMRTQALQAHYNKTLEEKIDRSNQLNEKIKLKLKAFLDFFESNPQLADEAYVNSQTFHAPSSHAMISFASGHASHGVAREVYSPRELRATVRSRLIYEEHQAQADVVANYQLAGRLSLEDQDRCVYVIRSPELTTWIRTPTSSILVLNGNATRNQFQTPWSFTAARLVYTLDMMRVNNSDNKDQIAAVHFFCGEHVDTSNELNSPTTIANEILSQLLSSFKHINLVPLLKMGQFDGNDMQAVCQRIECFLDLLPATAVVFCIIDGLSFYLADEQTSEQANELLRWLIKLTRHQKKVRKHLEVCTFKLFLTAPRQLQGSYVTKLKADEVLNVPIKPPRTGGFTEMKWEAGAGGQLGMLG</sequence>
<dbReference type="InterPro" id="IPR056125">
    <property type="entry name" value="DUF7708"/>
</dbReference>
<dbReference type="InterPro" id="IPR056884">
    <property type="entry name" value="NPHP3-like_N"/>
</dbReference>
<evidence type="ECO:0000259" key="3">
    <source>
        <dbReference type="Pfam" id="PF24883"/>
    </source>
</evidence>
<organism evidence="4 5">
    <name type="scientific">Aspergillus niger</name>
    <dbReference type="NCBI Taxonomy" id="5061"/>
    <lineage>
        <taxon>Eukaryota</taxon>
        <taxon>Fungi</taxon>
        <taxon>Dikarya</taxon>
        <taxon>Ascomycota</taxon>
        <taxon>Pezizomycotina</taxon>
        <taxon>Eurotiomycetes</taxon>
        <taxon>Eurotiomycetidae</taxon>
        <taxon>Eurotiales</taxon>
        <taxon>Aspergillaceae</taxon>
        <taxon>Aspergillus</taxon>
        <taxon>Aspergillus subgen. Circumdati</taxon>
    </lineage>
</organism>